<organism evidence="5 6">
    <name type="scientific">Solidesulfovibrio aerotolerans</name>
    <dbReference type="NCBI Taxonomy" id="295255"/>
    <lineage>
        <taxon>Bacteria</taxon>
        <taxon>Pseudomonadati</taxon>
        <taxon>Thermodesulfobacteriota</taxon>
        <taxon>Desulfovibrionia</taxon>
        <taxon>Desulfovibrionales</taxon>
        <taxon>Desulfovibrionaceae</taxon>
        <taxon>Solidesulfovibrio</taxon>
    </lineage>
</organism>
<dbReference type="PROSITE" id="PS50905">
    <property type="entry name" value="FERRITIN_LIKE"/>
    <property type="match status" value="1"/>
</dbReference>
<dbReference type="GO" id="GO:0005506">
    <property type="term" value="F:iron ion binding"/>
    <property type="evidence" value="ECO:0007669"/>
    <property type="project" value="InterPro"/>
</dbReference>
<dbReference type="PANTHER" id="PTHR33746:SF4">
    <property type="entry name" value="RUBRERYTHRIN"/>
    <property type="match status" value="1"/>
</dbReference>
<feature type="domain" description="Rubredoxin-like" evidence="3">
    <location>
        <begin position="130"/>
        <end position="164"/>
    </location>
</feature>
<dbReference type="InterPro" id="IPR003251">
    <property type="entry name" value="Rr_diiron-bd_dom"/>
</dbReference>
<dbReference type="InterPro" id="IPR009078">
    <property type="entry name" value="Ferritin-like_SF"/>
</dbReference>
<keyword evidence="2" id="KW-0249">Electron transport</keyword>
<dbReference type="EMBL" id="WVUD01000003">
    <property type="protein sequence ID" value="MYL82120.1"/>
    <property type="molecule type" value="Genomic_DNA"/>
</dbReference>
<sequence>MTKTMENLQEAFAGESQANRKYLAFAAQAEKEGLAGVAKLFKAAAAAETVHAHTHLRNMKGVGTTAENLAAAIAGETHEFKNMYPAMIEAAKAEGDKAAERGFTFANAVEELHANLYAQAAADPAGYAAKDWYVCSVCGYTIADAAPEKCPVCLALAKAFFKVD</sequence>
<dbReference type="InterPro" id="IPR009040">
    <property type="entry name" value="Ferritin-like_diiron"/>
</dbReference>
<dbReference type="Gene3D" id="1.20.1260.10">
    <property type="match status" value="1"/>
</dbReference>
<dbReference type="AlphaFoldDB" id="A0A7C9IT88"/>
<dbReference type="PANTHER" id="PTHR33746">
    <property type="entry name" value="RUBRERYTHRIN"/>
    <property type="match status" value="1"/>
</dbReference>
<dbReference type="SUPFAM" id="SSF57802">
    <property type="entry name" value="Rubredoxin-like"/>
    <property type="match status" value="1"/>
</dbReference>
<dbReference type="InterPro" id="IPR012347">
    <property type="entry name" value="Ferritin-like"/>
</dbReference>
<dbReference type="InterPro" id="IPR024934">
    <property type="entry name" value="Rubredoxin-like_dom"/>
</dbReference>
<keyword evidence="6" id="KW-1185">Reference proteome</keyword>
<comment type="caution">
    <text evidence="5">The sequence shown here is derived from an EMBL/GenBank/DDBJ whole genome shotgun (WGS) entry which is preliminary data.</text>
</comment>
<dbReference type="SUPFAM" id="SSF47240">
    <property type="entry name" value="Ferritin-like"/>
    <property type="match status" value="1"/>
</dbReference>
<evidence type="ECO:0000313" key="6">
    <source>
        <dbReference type="Proteomes" id="UP000482487"/>
    </source>
</evidence>
<evidence type="ECO:0000256" key="2">
    <source>
        <dbReference type="ARBA" id="ARBA00022982"/>
    </source>
</evidence>
<protein>
    <submittedName>
        <fullName evidence="5">Rubrerythrin family protein</fullName>
    </submittedName>
</protein>
<dbReference type="Pfam" id="PF02915">
    <property type="entry name" value="Rubrerythrin"/>
    <property type="match status" value="1"/>
</dbReference>
<evidence type="ECO:0000256" key="1">
    <source>
        <dbReference type="ARBA" id="ARBA00022448"/>
    </source>
</evidence>
<gene>
    <name evidence="5" type="ORF">GTA51_03070</name>
</gene>
<dbReference type="Gene3D" id="2.20.28.10">
    <property type="match status" value="1"/>
</dbReference>
<evidence type="ECO:0000259" key="4">
    <source>
        <dbReference type="PROSITE" id="PS50905"/>
    </source>
</evidence>
<proteinExistence type="predicted"/>
<dbReference type="GO" id="GO:0016491">
    <property type="term" value="F:oxidoreductase activity"/>
    <property type="evidence" value="ECO:0007669"/>
    <property type="project" value="InterPro"/>
</dbReference>
<reference evidence="5 6" key="1">
    <citation type="submission" date="2020-01" db="EMBL/GenBank/DDBJ databases">
        <title>Genome sequence of Desulfovibrio aerotolerans DSM 16695(T).</title>
        <authorList>
            <person name="Karnachuk O."/>
            <person name="Avakyan M."/>
            <person name="Mardanov A."/>
            <person name="Kadnikov V."/>
            <person name="Ravin N."/>
        </authorList>
    </citation>
    <scope>NUCLEOTIDE SEQUENCE [LARGE SCALE GENOMIC DNA]</scope>
    <source>
        <strain evidence="5 6">DSM 16695</strain>
    </source>
</reference>
<dbReference type="RefSeq" id="WP_160958585.1">
    <property type="nucleotide sequence ID" value="NZ_WVUD01000003.1"/>
</dbReference>
<dbReference type="InterPro" id="IPR048574">
    <property type="entry name" value="RUBY_RBDX"/>
</dbReference>
<name>A0A7C9IT88_9BACT</name>
<dbReference type="InterPro" id="IPR052753">
    <property type="entry name" value="Rbr2/Nigerythrin"/>
</dbReference>
<dbReference type="Proteomes" id="UP000482487">
    <property type="component" value="Unassembled WGS sequence"/>
</dbReference>
<evidence type="ECO:0000259" key="3">
    <source>
        <dbReference type="PROSITE" id="PS50903"/>
    </source>
</evidence>
<dbReference type="PROSITE" id="PS50903">
    <property type="entry name" value="RUBREDOXIN_LIKE"/>
    <property type="match status" value="1"/>
</dbReference>
<dbReference type="CDD" id="cd01041">
    <property type="entry name" value="Rubrerythrin"/>
    <property type="match status" value="1"/>
</dbReference>
<dbReference type="Pfam" id="PF21349">
    <property type="entry name" value="RUBY_RBDX"/>
    <property type="match status" value="1"/>
</dbReference>
<keyword evidence="1" id="KW-0813">Transport</keyword>
<accession>A0A7C9IT88</accession>
<evidence type="ECO:0000313" key="5">
    <source>
        <dbReference type="EMBL" id="MYL82120.1"/>
    </source>
</evidence>
<feature type="domain" description="Ferritin-like diiron" evidence="4">
    <location>
        <begin position="1"/>
        <end position="128"/>
    </location>
</feature>
<dbReference type="OrthoDB" id="9799749at2"/>